<feature type="domain" description="DUF7092" evidence="9">
    <location>
        <begin position="7"/>
        <end position="62"/>
    </location>
</feature>
<feature type="transmembrane region" description="Helical" evidence="7">
    <location>
        <begin position="112"/>
        <end position="135"/>
    </location>
</feature>
<dbReference type="PANTHER" id="PTHR22726">
    <property type="entry name" value="METALLOENDOPEPTIDASE OMA1"/>
    <property type="match status" value="1"/>
</dbReference>
<evidence type="ECO:0000256" key="1">
    <source>
        <dbReference type="ARBA" id="ARBA00022670"/>
    </source>
</evidence>
<organism evidence="10 11">
    <name type="scientific">Sagittula salina</name>
    <dbReference type="NCBI Taxonomy" id="2820268"/>
    <lineage>
        <taxon>Bacteria</taxon>
        <taxon>Pseudomonadati</taxon>
        <taxon>Pseudomonadota</taxon>
        <taxon>Alphaproteobacteria</taxon>
        <taxon>Rhodobacterales</taxon>
        <taxon>Roseobacteraceae</taxon>
        <taxon>Sagittula</taxon>
    </lineage>
</organism>
<comment type="caution">
    <text evidence="10">The sequence shown here is derived from an EMBL/GenBank/DDBJ whole genome shotgun (WGS) entry which is preliminary data.</text>
</comment>
<keyword evidence="11" id="KW-1185">Reference proteome</keyword>
<evidence type="ECO:0000256" key="3">
    <source>
        <dbReference type="ARBA" id="ARBA00022801"/>
    </source>
</evidence>
<keyword evidence="1 6" id="KW-0645">Protease</keyword>
<evidence type="ECO:0000313" key="10">
    <source>
        <dbReference type="EMBL" id="MBP0483439.1"/>
    </source>
</evidence>
<dbReference type="PANTHER" id="PTHR22726:SF1">
    <property type="entry name" value="METALLOENDOPEPTIDASE OMA1, MITOCHONDRIAL"/>
    <property type="match status" value="1"/>
</dbReference>
<name>A0A940S3V1_9RHOB</name>
<comment type="cofactor">
    <cofactor evidence="6">
        <name>Zn(2+)</name>
        <dbReference type="ChEBI" id="CHEBI:29105"/>
    </cofactor>
    <text evidence="6">Binds 1 zinc ion per subunit.</text>
</comment>
<keyword evidence="7" id="KW-0472">Membrane</keyword>
<evidence type="ECO:0000313" key="11">
    <source>
        <dbReference type="Proteomes" id="UP000675940"/>
    </source>
</evidence>
<dbReference type="AlphaFoldDB" id="A0A940S3V1"/>
<keyword evidence="7" id="KW-0812">Transmembrane</keyword>
<keyword evidence="2" id="KW-0479">Metal-binding</keyword>
<dbReference type="GO" id="GO:0046872">
    <property type="term" value="F:metal ion binding"/>
    <property type="evidence" value="ECO:0007669"/>
    <property type="project" value="UniProtKB-KW"/>
</dbReference>
<dbReference type="InterPro" id="IPR051156">
    <property type="entry name" value="Mito/Outer_Membr_Metalloprot"/>
</dbReference>
<dbReference type="Gene3D" id="3.30.2010.10">
    <property type="entry name" value="Metalloproteases ('zincins'), catalytic domain"/>
    <property type="match status" value="1"/>
</dbReference>
<keyword evidence="5 6" id="KW-0482">Metalloprotease</keyword>
<dbReference type="Pfam" id="PF23368">
    <property type="entry name" value="DUF7092"/>
    <property type="match status" value="1"/>
</dbReference>
<comment type="similarity">
    <text evidence="6">Belongs to the peptidase M48 family.</text>
</comment>
<dbReference type="Proteomes" id="UP000675940">
    <property type="component" value="Unassembled WGS sequence"/>
</dbReference>
<keyword evidence="3 6" id="KW-0378">Hydrolase</keyword>
<evidence type="ECO:0000256" key="7">
    <source>
        <dbReference type="SAM" id="Phobius"/>
    </source>
</evidence>
<dbReference type="GO" id="GO:0051603">
    <property type="term" value="P:proteolysis involved in protein catabolic process"/>
    <property type="evidence" value="ECO:0007669"/>
    <property type="project" value="TreeGrafter"/>
</dbReference>
<accession>A0A940S3V1</accession>
<protein>
    <submittedName>
        <fullName evidence="10">M48 family metallopeptidase</fullName>
    </submittedName>
</protein>
<evidence type="ECO:0000256" key="4">
    <source>
        <dbReference type="ARBA" id="ARBA00022833"/>
    </source>
</evidence>
<evidence type="ECO:0000256" key="2">
    <source>
        <dbReference type="ARBA" id="ARBA00022723"/>
    </source>
</evidence>
<dbReference type="GO" id="GO:0016020">
    <property type="term" value="C:membrane"/>
    <property type="evidence" value="ECO:0007669"/>
    <property type="project" value="TreeGrafter"/>
</dbReference>
<dbReference type="GO" id="GO:0004222">
    <property type="term" value="F:metalloendopeptidase activity"/>
    <property type="evidence" value="ECO:0007669"/>
    <property type="project" value="InterPro"/>
</dbReference>
<evidence type="ECO:0000259" key="9">
    <source>
        <dbReference type="Pfam" id="PF23368"/>
    </source>
</evidence>
<dbReference type="Pfam" id="PF01435">
    <property type="entry name" value="Peptidase_M48"/>
    <property type="match status" value="1"/>
</dbReference>
<dbReference type="RefSeq" id="WP_209361386.1">
    <property type="nucleotide sequence ID" value="NZ_JAGISH010000007.1"/>
</dbReference>
<keyword evidence="4 6" id="KW-0862">Zinc</keyword>
<gene>
    <name evidence="10" type="ORF">J5474_13180</name>
</gene>
<sequence length="375" mass="40437">MLTQAHAAHFFDGRTSARHPVTVRLSEDRIALVIEGKSLTAPLTWLLSDLRALTDTADDQRLTVTRHAQSDDESPHDVARLVILDPELIAWMHRTRPNLFRAETHPGAIRRLLIYAGGAAAACLLLLFVILPALANSLARLIPIEREIAFGKTVVRQMERQLNWLDAREGFHCTDPAGLTALDTLLQRLTGGRDMQYDISLQVFDSGMVNAFAAPGGQVVILRGLLDQAETPEEVAGVLAHELGHVESRDATRLTLRAAGSAGLLTMLIGDVTGGTAVAVLGERLLSASYTREAETAADNFALEMLANARVDVAGFGDFFDALAELEPFSLPEYLATHPATEGRAAGAHAFAAAQDETAPILTKTAWQALKAICD</sequence>
<dbReference type="InterPro" id="IPR001915">
    <property type="entry name" value="Peptidase_M48"/>
</dbReference>
<reference evidence="10" key="1">
    <citation type="submission" date="2021-03" db="EMBL/GenBank/DDBJ databases">
        <title>Sagittula salina sp. nov. strain M10.9X isolated from the marine waste.</title>
        <authorList>
            <person name="Satari L."/>
            <person name="Molina-Menor E."/>
            <person name="Vidal-Verdu A."/>
            <person name="Pascual J."/>
            <person name="Pereto J."/>
            <person name="Porcar M."/>
        </authorList>
    </citation>
    <scope>NUCLEOTIDE SEQUENCE</scope>
    <source>
        <strain evidence="10">M10.9X</strain>
    </source>
</reference>
<evidence type="ECO:0000256" key="5">
    <source>
        <dbReference type="ARBA" id="ARBA00023049"/>
    </source>
</evidence>
<proteinExistence type="inferred from homology"/>
<dbReference type="CDD" id="cd07332">
    <property type="entry name" value="M48C_Oma1_like"/>
    <property type="match status" value="1"/>
</dbReference>
<dbReference type="EMBL" id="JAGISH010000007">
    <property type="protein sequence ID" value="MBP0483439.1"/>
    <property type="molecule type" value="Genomic_DNA"/>
</dbReference>
<evidence type="ECO:0000256" key="6">
    <source>
        <dbReference type="RuleBase" id="RU003983"/>
    </source>
</evidence>
<feature type="domain" description="Peptidase M48" evidence="8">
    <location>
        <begin position="200"/>
        <end position="346"/>
    </location>
</feature>
<keyword evidence="7" id="KW-1133">Transmembrane helix</keyword>
<evidence type="ECO:0000259" key="8">
    <source>
        <dbReference type="Pfam" id="PF01435"/>
    </source>
</evidence>
<dbReference type="InterPro" id="IPR055518">
    <property type="entry name" value="DUF7092"/>
</dbReference>